<sequence>MSDSNARHAPGDGKRLVVGVSLFVRGAGQSLWENGIFQNCLLLILLLRQSPLVAEAVMVNGGEQLADPQMMLGEWNVPLVTMDEAMQRCDVLIEMSAQFSADYLRAFRERGGKVVTMRVGNDYVIDIERAMFGKPSGFLFSGAPYDAVWTIPEFERSCLHYYRTGLRAPVTIVPHIWHPVLFDKARATLGAGLSFGYRPGKPRWRVTMFEPNICMVKTSIIPMLVTEEAYRAKPDFLEIVRVCNTLHLKEHATFVHFAKSLDIVNHGITTFESRYAVYEFMAAYGDAVVSHTWENAQNYLYYELLYGDYPLIHNSPFLGKAGYFYPDFDCQAGGRALLQAFAEHDANLDAYREQSKHVLDSVSIYNPDNVAAYTNAIAALYTTGA</sequence>
<reference evidence="1 2" key="1">
    <citation type="submission" date="2021-02" db="EMBL/GenBank/DDBJ databases">
        <title>FDA dAtabase for Regulatory Grade micrObial Sequences (FDA-ARGOS): Supporting development and validation of Infectious Disease Dx tests.</title>
        <authorList>
            <person name="Minogue T."/>
            <person name="Wolcott M."/>
            <person name="Wasieloski L."/>
            <person name="Aguilar W."/>
            <person name="Moore D."/>
            <person name="Jaissle J."/>
            <person name="Tallon L."/>
            <person name="Sadzewicz L."/>
            <person name="Zhao X."/>
            <person name="Boylan J."/>
            <person name="Ott S."/>
            <person name="Bowen H."/>
            <person name="Vavikolanu K."/>
            <person name="Mehta A."/>
            <person name="Aluvathingal J."/>
            <person name="Nadendla S."/>
            <person name="Yan Y."/>
            <person name="Sichtig H."/>
        </authorList>
    </citation>
    <scope>NUCLEOTIDE SEQUENCE [LARGE SCALE GENOMIC DNA]</scope>
    <source>
        <strain evidence="1 2">FDAARGOS_1272</strain>
    </source>
</reference>
<dbReference type="Pfam" id="PF10933">
    <property type="entry name" value="DUF2827"/>
    <property type="match status" value="1"/>
</dbReference>
<protein>
    <submittedName>
        <fullName evidence="1">DUF2827 domain-containing protein</fullName>
    </submittedName>
</protein>
<name>A0A892I314_9BURK</name>
<dbReference type="Proteomes" id="UP000625568">
    <property type="component" value="Chromosome 2"/>
</dbReference>
<evidence type="ECO:0000313" key="2">
    <source>
        <dbReference type="Proteomes" id="UP000625568"/>
    </source>
</evidence>
<organism evidence="1 2">
    <name type="scientific">Burkholderia dolosa</name>
    <dbReference type="NCBI Taxonomy" id="152500"/>
    <lineage>
        <taxon>Bacteria</taxon>
        <taxon>Pseudomonadati</taxon>
        <taxon>Pseudomonadota</taxon>
        <taxon>Betaproteobacteria</taxon>
        <taxon>Burkholderiales</taxon>
        <taxon>Burkholderiaceae</taxon>
        <taxon>Burkholderia</taxon>
        <taxon>Burkholderia cepacia complex</taxon>
    </lineage>
</organism>
<dbReference type="InterPro" id="IPR021234">
    <property type="entry name" value="DUF2827"/>
</dbReference>
<dbReference type="RefSeq" id="WP_006766452.1">
    <property type="nucleotide sequence ID" value="NZ_CABVPR010000035.1"/>
</dbReference>
<evidence type="ECO:0000313" key="1">
    <source>
        <dbReference type="EMBL" id="QRO79473.1"/>
    </source>
</evidence>
<accession>A0A892I314</accession>
<dbReference type="GeneID" id="93129343"/>
<proteinExistence type="predicted"/>
<dbReference type="EMBL" id="CP069483">
    <property type="protein sequence ID" value="QRO79473.1"/>
    <property type="molecule type" value="Genomic_DNA"/>
</dbReference>
<gene>
    <name evidence="1" type="ORF">I6K02_23310</name>
</gene>
<dbReference type="AlphaFoldDB" id="A0A892I314"/>
<keyword evidence="2" id="KW-1185">Reference proteome</keyword>